<sequence>MRILTTCLATRPLWAQVCKPLEIYKTRLFCFDELVAPLRDFYLSPECGVHPAHSTSAEERVASKVATAIRTLKWTNSHYPMLHTYP</sequence>
<evidence type="ECO:0000313" key="1">
    <source>
        <dbReference type="EMBL" id="KAH7920143.1"/>
    </source>
</evidence>
<dbReference type="EMBL" id="MU266601">
    <property type="protein sequence ID" value="KAH7920143.1"/>
    <property type="molecule type" value="Genomic_DNA"/>
</dbReference>
<accession>A0ACB8B5K6</accession>
<keyword evidence="2" id="KW-1185">Reference proteome</keyword>
<reference evidence="1" key="1">
    <citation type="journal article" date="2021" name="New Phytol.">
        <title>Evolutionary innovations through gain and loss of genes in the ectomycorrhizal Boletales.</title>
        <authorList>
            <person name="Wu G."/>
            <person name="Miyauchi S."/>
            <person name="Morin E."/>
            <person name="Kuo A."/>
            <person name="Drula E."/>
            <person name="Varga T."/>
            <person name="Kohler A."/>
            <person name="Feng B."/>
            <person name="Cao Y."/>
            <person name="Lipzen A."/>
            <person name="Daum C."/>
            <person name="Hundley H."/>
            <person name="Pangilinan J."/>
            <person name="Johnson J."/>
            <person name="Barry K."/>
            <person name="LaButti K."/>
            <person name="Ng V."/>
            <person name="Ahrendt S."/>
            <person name="Min B."/>
            <person name="Choi I.G."/>
            <person name="Park H."/>
            <person name="Plett J.M."/>
            <person name="Magnuson J."/>
            <person name="Spatafora J.W."/>
            <person name="Nagy L.G."/>
            <person name="Henrissat B."/>
            <person name="Grigoriev I.V."/>
            <person name="Yang Z.L."/>
            <person name="Xu J."/>
            <person name="Martin F.M."/>
        </authorList>
    </citation>
    <scope>NUCLEOTIDE SEQUENCE</scope>
    <source>
        <strain evidence="1">KUC20120723A-06</strain>
    </source>
</reference>
<dbReference type="Proteomes" id="UP000790709">
    <property type="component" value="Unassembled WGS sequence"/>
</dbReference>
<comment type="caution">
    <text evidence="1">The sequence shown here is derived from an EMBL/GenBank/DDBJ whole genome shotgun (WGS) entry which is preliminary data.</text>
</comment>
<proteinExistence type="predicted"/>
<evidence type="ECO:0000313" key="2">
    <source>
        <dbReference type="Proteomes" id="UP000790709"/>
    </source>
</evidence>
<organism evidence="1 2">
    <name type="scientific">Leucogyrophana mollusca</name>
    <dbReference type="NCBI Taxonomy" id="85980"/>
    <lineage>
        <taxon>Eukaryota</taxon>
        <taxon>Fungi</taxon>
        <taxon>Dikarya</taxon>
        <taxon>Basidiomycota</taxon>
        <taxon>Agaricomycotina</taxon>
        <taxon>Agaricomycetes</taxon>
        <taxon>Agaricomycetidae</taxon>
        <taxon>Boletales</taxon>
        <taxon>Boletales incertae sedis</taxon>
        <taxon>Leucogyrophana</taxon>
    </lineage>
</organism>
<name>A0ACB8B5K6_9AGAM</name>
<gene>
    <name evidence="1" type="ORF">BV22DRAFT_1040191</name>
</gene>
<protein>
    <submittedName>
        <fullName evidence="1">Uncharacterized protein</fullName>
    </submittedName>
</protein>